<organism evidence="9 10">
    <name type="scientific">Natrarchaeobaculum sulfurireducens</name>
    <dbReference type="NCBI Taxonomy" id="2044521"/>
    <lineage>
        <taxon>Archaea</taxon>
        <taxon>Methanobacteriati</taxon>
        <taxon>Methanobacteriota</taxon>
        <taxon>Stenosarchaea group</taxon>
        <taxon>Halobacteria</taxon>
        <taxon>Halobacteriales</taxon>
        <taxon>Natrialbaceae</taxon>
        <taxon>Natrarchaeobaculum</taxon>
    </lineage>
</organism>
<comment type="similarity">
    <text evidence="1">Belongs to the SIMIBI class G3E GTPase family. HypB/HupM subfamily.</text>
</comment>
<proteinExistence type="inferred from homology"/>
<keyword evidence="3" id="KW-0479">Metal-binding</keyword>
<gene>
    <name evidence="9" type="ORF">AArc1_5116</name>
</gene>
<dbReference type="GO" id="GO:0003924">
    <property type="term" value="F:GTPase activity"/>
    <property type="evidence" value="ECO:0007669"/>
    <property type="project" value="InterPro"/>
</dbReference>
<sequence length="275" mass="30026">MTPYTNATSVRPSNRTLESLAALSDPFESLIDTVRAHRFGHEHHHDHEESITDVEADVLEAVRARAGEVHETLSHDNDVFCVEFAGSTGGGKTMLIERLIERASDDETIGAVVGDVAGKDDATRLRSHGVQVENINTGKECHLDPTLVSQALEQFVLEELDTLYLENVGNMVCPADFPLGANRRVLVVSTTEGDDVVRKHPMLVQTADVVVINKIDVAEVVGTDVARIRKDIENVAPETPVFETDAKGNVGIDEFASALEADHGHYHGHRDESTH</sequence>
<keyword evidence="4" id="KW-0547">Nucleotide-binding</keyword>
<keyword evidence="6" id="KW-0862">Zinc</keyword>
<name>A0A346P9X2_9EURY</name>
<dbReference type="EMBL" id="CP024046">
    <property type="protein sequence ID" value="AXR76317.1"/>
    <property type="molecule type" value="Genomic_DNA"/>
</dbReference>
<dbReference type="PANTHER" id="PTHR30134">
    <property type="entry name" value="HYDROGENASE PROTEIN ASSEMBLY PROTEIN, NICKEL CHAPERONE"/>
    <property type="match status" value="1"/>
</dbReference>
<evidence type="ECO:0000313" key="10">
    <source>
        <dbReference type="Proteomes" id="UP000258707"/>
    </source>
</evidence>
<keyword evidence="5" id="KW-0378">Hydrolase</keyword>
<dbReference type="PANTHER" id="PTHR30134:SF2">
    <property type="entry name" value="HYDROGENASE MATURATION FACTOR HYPB"/>
    <property type="match status" value="1"/>
</dbReference>
<evidence type="ECO:0000256" key="7">
    <source>
        <dbReference type="ARBA" id="ARBA00023134"/>
    </source>
</evidence>
<dbReference type="RefSeq" id="WP_117362501.1">
    <property type="nucleotide sequence ID" value="NZ_CP024046.1"/>
</dbReference>
<dbReference type="GeneID" id="37636791"/>
<dbReference type="Proteomes" id="UP000258707">
    <property type="component" value="Plasmid pAArc1-02"/>
</dbReference>
<evidence type="ECO:0000313" key="9">
    <source>
        <dbReference type="EMBL" id="AXR76317.1"/>
    </source>
</evidence>
<dbReference type="Gene3D" id="3.40.50.300">
    <property type="entry name" value="P-loop containing nucleotide triphosphate hydrolases"/>
    <property type="match status" value="1"/>
</dbReference>
<dbReference type="InterPro" id="IPR027417">
    <property type="entry name" value="P-loop_NTPase"/>
</dbReference>
<evidence type="ECO:0000256" key="5">
    <source>
        <dbReference type="ARBA" id="ARBA00022801"/>
    </source>
</evidence>
<evidence type="ECO:0000256" key="4">
    <source>
        <dbReference type="ARBA" id="ARBA00022741"/>
    </source>
</evidence>
<dbReference type="NCBIfam" id="TIGR00073">
    <property type="entry name" value="hypB"/>
    <property type="match status" value="1"/>
</dbReference>
<dbReference type="InterPro" id="IPR003495">
    <property type="entry name" value="CobW/HypB/UreG_nucleotide-bd"/>
</dbReference>
<dbReference type="SUPFAM" id="SSF52540">
    <property type="entry name" value="P-loop containing nucleoside triphosphate hydrolases"/>
    <property type="match status" value="1"/>
</dbReference>
<dbReference type="GO" id="GO:0008270">
    <property type="term" value="F:zinc ion binding"/>
    <property type="evidence" value="ECO:0007669"/>
    <property type="project" value="TreeGrafter"/>
</dbReference>
<dbReference type="KEGG" id="nan:AArc1_5116"/>
<accession>A0A346P9X2</accession>
<evidence type="ECO:0000256" key="3">
    <source>
        <dbReference type="ARBA" id="ARBA00022723"/>
    </source>
</evidence>
<dbReference type="InterPro" id="IPR004392">
    <property type="entry name" value="Hyd_mat_HypB"/>
</dbReference>
<dbReference type="GO" id="GO:0016151">
    <property type="term" value="F:nickel cation binding"/>
    <property type="evidence" value="ECO:0007669"/>
    <property type="project" value="InterPro"/>
</dbReference>
<geneLocation type="plasmid" evidence="10">
    <name>paarc1-02</name>
</geneLocation>
<dbReference type="GO" id="GO:0051604">
    <property type="term" value="P:protein maturation"/>
    <property type="evidence" value="ECO:0007669"/>
    <property type="project" value="InterPro"/>
</dbReference>
<dbReference type="Pfam" id="PF02492">
    <property type="entry name" value="cobW"/>
    <property type="match status" value="1"/>
</dbReference>
<keyword evidence="2" id="KW-0533">Nickel</keyword>
<dbReference type="GO" id="GO:0005525">
    <property type="term" value="F:GTP binding"/>
    <property type="evidence" value="ECO:0007669"/>
    <property type="project" value="UniProtKB-KW"/>
</dbReference>
<evidence type="ECO:0000256" key="6">
    <source>
        <dbReference type="ARBA" id="ARBA00022833"/>
    </source>
</evidence>
<keyword evidence="7" id="KW-0342">GTP-binding</keyword>
<dbReference type="AlphaFoldDB" id="A0A346P9X2"/>
<protein>
    <submittedName>
        <fullName evidence="9">Hydrogenase nickel incorporation protein HypB</fullName>
    </submittedName>
</protein>
<reference evidence="9 10" key="1">
    <citation type="submission" date="2017-10" db="EMBL/GenBank/DDBJ databases">
        <title>Phenotypic and genomic properties of facultatively anaerobic sulfur-reducing natronoarchaea from hypersaline soda lakes.</title>
        <authorList>
            <person name="Sorokin D.Y."/>
            <person name="Kublanov I.V."/>
            <person name="Roman P."/>
            <person name="Sinninghe Damste J.S."/>
            <person name="Golyshin P.N."/>
            <person name="Rojo D."/>
            <person name="Ciordia S."/>
            <person name="Mena Md.C."/>
            <person name="Ferrer M."/>
            <person name="Messina E."/>
            <person name="Smedile F."/>
            <person name="La Spada G."/>
            <person name="La Cono V."/>
            <person name="Yakimov M.M."/>
        </authorList>
    </citation>
    <scope>NUCLEOTIDE SEQUENCE [LARGE SCALE GENOMIC DNA]</scope>
    <source>
        <strain evidence="9 10">AArc1</strain>
        <plasmid evidence="10">paarc1-02</plasmid>
    </source>
</reference>
<feature type="domain" description="CobW/HypB/UreG nucleotide-binding" evidence="8">
    <location>
        <begin position="84"/>
        <end position="242"/>
    </location>
</feature>
<keyword evidence="9" id="KW-0614">Plasmid</keyword>
<evidence type="ECO:0000256" key="2">
    <source>
        <dbReference type="ARBA" id="ARBA00022596"/>
    </source>
</evidence>
<evidence type="ECO:0000259" key="8">
    <source>
        <dbReference type="Pfam" id="PF02492"/>
    </source>
</evidence>
<evidence type="ECO:0000256" key="1">
    <source>
        <dbReference type="ARBA" id="ARBA00006211"/>
    </source>
</evidence>